<dbReference type="RefSeq" id="WP_073239470.1">
    <property type="nucleotide sequence ID" value="NZ_FQUY01000017.1"/>
</dbReference>
<dbReference type="InterPro" id="IPR050101">
    <property type="entry name" value="CinA"/>
</dbReference>
<sequence length="302" mass="32375">MKWDLLEKTTFWIEGIELKDVNLGQVAATTAAALGMQSDEIMVVDVRPGMIAFDVLTRQVEAAAIAGKQQEILQQLQRIPGVELASNAMVHSEGVLGLIALGEKEASQVLVDSARLAGNIGKAVARRAVVFASGSEVIAGKIEDTNSPYILGALEKAGFKTKFGGILEDDVQMAASYLEAAVEQGYGLIITTGGVGAEDKDFSVEAICRLDPGAATPWILKFTPDYHRHHKEGVRIAVGEVGIARLVALPGPHEEAKLGCQRLIEGIQAGFDKPKLAEYIAAAIRERWQNMMKKGGNKHGYS</sequence>
<organism evidence="2 3">
    <name type="scientific">Desulforamulus putei DSM 12395</name>
    <dbReference type="NCBI Taxonomy" id="1121429"/>
    <lineage>
        <taxon>Bacteria</taxon>
        <taxon>Bacillati</taxon>
        <taxon>Bacillota</taxon>
        <taxon>Clostridia</taxon>
        <taxon>Eubacteriales</taxon>
        <taxon>Peptococcaceae</taxon>
        <taxon>Desulforamulus</taxon>
    </lineage>
</organism>
<dbReference type="OrthoDB" id="1676645at2"/>
<dbReference type="InterPro" id="IPR036425">
    <property type="entry name" value="MoaB/Mog-like_dom_sf"/>
</dbReference>
<dbReference type="Proteomes" id="UP000184148">
    <property type="component" value="Unassembled WGS sequence"/>
</dbReference>
<dbReference type="InterPro" id="IPR001453">
    <property type="entry name" value="MoaB/Mog_dom"/>
</dbReference>
<dbReference type="Pfam" id="PF00994">
    <property type="entry name" value="MoCF_biosynth"/>
    <property type="match status" value="1"/>
</dbReference>
<keyword evidence="3" id="KW-1185">Reference proteome</keyword>
<dbReference type="AlphaFoldDB" id="A0A1M5ACE8"/>
<reference evidence="3" key="1">
    <citation type="submission" date="2016-11" db="EMBL/GenBank/DDBJ databases">
        <authorList>
            <person name="Varghese N."/>
            <person name="Submissions S."/>
        </authorList>
    </citation>
    <scope>NUCLEOTIDE SEQUENCE [LARGE SCALE GENOMIC DNA]</scope>
    <source>
        <strain evidence="3">DSM 12395</strain>
    </source>
</reference>
<dbReference type="SUPFAM" id="SSF53218">
    <property type="entry name" value="Molybdenum cofactor biosynthesis proteins"/>
    <property type="match status" value="1"/>
</dbReference>
<dbReference type="Gene3D" id="3.40.980.10">
    <property type="entry name" value="MoaB/Mog-like domain"/>
    <property type="match status" value="1"/>
</dbReference>
<dbReference type="EMBL" id="FQUY01000017">
    <property type="protein sequence ID" value="SHF27968.1"/>
    <property type="molecule type" value="Genomic_DNA"/>
</dbReference>
<accession>A0A1M5ACE8</accession>
<dbReference type="PANTHER" id="PTHR13939">
    <property type="entry name" value="NICOTINAMIDE-NUCLEOTIDE AMIDOHYDROLASE PNCC"/>
    <property type="match status" value="1"/>
</dbReference>
<evidence type="ECO:0000313" key="3">
    <source>
        <dbReference type="Proteomes" id="UP000184148"/>
    </source>
</evidence>
<gene>
    <name evidence="2" type="ORF">SAMN02745133_02233</name>
</gene>
<proteinExistence type="predicted"/>
<feature type="domain" description="MoaB/Mog" evidence="1">
    <location>
        <begin position="129"/>
        <end position="270"/>
    </location>
</feature>
<evidence type="ECO:0000313" key="2">
    <source>
        <dbReference type="EMBL" id="SHF27968.1"/>
    </source>
</evidence>
<protein>
    <submittedName>
        <fullName evidence="2">Molybdenum cofactor synthesis domain-containing protein</fullName>
    </submittedName>
</protein>
<name>A0A1M5ACE8_9FIRM</name>
<dbReference type="STRING" id="1121429.SAMN02745133_02233"/>
<dbReference type="SMART" id="SM00852">
    <property type="entry name" value="MoCF_biosynth"/>
    <property type="match status" value="1"/>
</dbReference>
<dbReference type="PANTHER" id="PTHR13939:SF0">
    <property type="entry name" value="NMN AMIDOHYDROLASE-LIKE PROTEIN YFAY"/>
    <property type="match status" value="1"/>
</dbReference>
<evidence type="ECO:0000259" key="1">
    <source>
        <dbReference type="SMART" id="SM00852"/>
    </source>
</evidence>